<accession>A0ABD2PDX3</accession>
<protein>
    <submittedName>
        <fullName evidence="1">Uncharacterized protein</fullName>
    </submittedName>
</protein>
<keyword evidence="2" id="KW-1185">Reference proteome</keyword>
<reference evidence="1 2" key="1">
    <citation type="journal article" date="2021" name="BMC Biol.">
        <title>Horizontally acquired antibacterial genes associated with adaptive radiation of ladybird beetles.</title>
        <authorList>
            <person name="Li H.S."/>
            <person name="Tang X.F."/>
            <person name="Huang Y.H."/>
            <person name="Xu Z.Y."/>
            <person name="Chen M.L."/>
            <person name="Du X.Y."/>
            <person name="Qiu B.Y."/>
            <person name="Chen P.T."/>
            <person name="Zhang W."/>
            <person name="Slipinski A."/>
            <person name="Escalona H.E."/>
            <person name="Waterhouse R.M."/>
            <person name="Zwick A."/>
            <person name="Pang H."/>
        </authorList>
    </citation>
    <scope>NUCLEOTIDE SEQUENCE [LARGE SCALE GENOMIC DNA]</scope>
    <source>
        <strain evidence="1">SYSU2018</strain>
    </source>
</reference>
<comment type="caution">
    <text evidence="1">The sequence shown here is derived from an EMBL/GenBank/DDBJ whole genome shotgun (WGS) entry which is preliminary data.</text>
</comment>
<evidence type="ECO:0000313" key="1">
    <source>
        <dbReference type="EMBL" id="KAL3288999.1"/>
    </source>
</evidence>
<gene>
    <name evidence="1" type="ORF">HHI36_003442</name>
</gene>
<dbReference type="EMBL" id="JABFTP020000185">
    <property type="protein sequence ID" value="KAL3288999.1"/>
    <property type="molecule type" value="Genomic_DNA"/>
</dbReference>
<feature type="non-terminal residue" evidence="1">
    <location>
        <position position="1"/>
    </location>
</feature>
<organism evidence="1 2">
    <name type="scientific">Cryptolaemus montrouzieri</name>
    <dbReference type="NCBI Taxonomy" id="559131"/>
    <lineage>
        <taxon>Eukaryota</taxon>
        <taxon>Metazoa</taxon>
        <taxon>Ecdysozoa</taxon>
        <taxon>Arthropoda</taxon>
        <taxon>Hexapoda</taxon>
        <taxon>Insecta</taxon>
        <taxon>Pterygota</taxon>
        <taxon>Neoptera</taxon>
        <taxon>Endopterygota</taxon>
        <taxon>Coleoptera</taxon>
        <taxon>Polyphaga</taxon>
        <taxon>Cucujiformia</taxon>
        <taxon>Coccinelloidea</taxon>
        <taxon>Coccinellidae</taxon>
        <taxon>Scymninae</taxon>
        <taxon>Scymnini</taxon>
        <taxon>Cryptolaemus</taxon>
    </lineage>
</organism>
<sequence length="126" mass="15020">RTRSSVLQTKNRAHRQYKRTGYREDYLRFRELRAGCHELGSCLYSRYIDSVEADIRSSPQNFWIYINHKKYSHELPNTLEDGGEIVNCFADFFSKVYSKEYVVPPYFEYDKVGGFIVNTVHTKRNF</sequence>
<evidence type="ECO:0000313" key="2">
    <source>
        <dbReference type="Proteomes" id="UP001516400"/>
    </source>
</evidence>
<proteinExistence type="predicted"/>
<dbReference type="Proteomes" id="UP001516400">
    <property type="component" value="Unassembled WGS sequence"/>
</dbReference>
<name>A0ABD2PDX3_9CUCU</name>
<dbReference type="AlphaFoldDB" id="A0ABD2PDX3"/>